<keyword evidence="1" id="KW-0472">Membrane</keyword>
<evidence type="ECO:0000256" key="1">
    <source>
        <dbReference type="SAM" id="Phobius"/>
    </source>
</evidence>
<dbReference type="Proteomes" id="UP001203607">
    <property type="component" value="Unassembled WGS sequence"/>
</dbReference>
<organism evidence="2 3">
    <name type="scientific">Flagellimonas spongiicola</name>
    <dbReference type="NCBI Taxonomy" id="2942208"/>
    <lineage>
        <taxon>Bacteria</taxon>
        <taxon>Pseudomonadati</taxon>
        <taxon>Bacteroidota</taxon>
        <taxon>Flavobacteriia</taxon>
        <taxon>Flavobacteriales</taxon>
        <taxon>Flavobacteriaceae</taxon>
        <taxon>Flagellimonas</taxon>
    </lineage>
</organism>
<feature type="transmembrane region" description="Helical" evidence="1">
    <location>
        <begin position="90"/>
        <end position="113"/>
    </location>
</feature>
<dbReference type="EMBL" id="JAMFMA010000001">
    <property type="protein sequence ID" value="MCL6273358.1"/>
    <property type="molecule type" value="Genomic_DNA"/>
</dbReference>
<evidence type="ECO:0000313" key="2">
    <source>
        <dbReference type="EMBL" id="MCL6273358.1"/>
    </source>
</evidence>
<protein>
    <recommendedName>
        <fullName evidence="4">DUF4179 domain-containing protein</fullName>
    </recommendedName>
</protein>
<proteinExistence type="predicted"/>
<reference evidence="2 3" key="1">
    <citation type="submission" date="2022-05" db="EMBL/GenBank/DDBJ databases">
        <authorList>
            <person name="Park J.-S."/>
        </authorList>
    </citation>
    <scope>NUCLEOTIDE SEQUENCE [LARGE SCALE GENOMIC DNA]</scope>
    <source>
        <strain evidence="2 3">2012CJ35-5</strain>
    </source>
</reference>
<keyword evidence="3" id="KW-1185">Reference proteome</keyword>
<comment type="caution">
    <text evidence="2">The sequence shown here is derived from an EMBL/GenBank/DDBJ whole genome shotgun (WGS) entry which is preliminary data.</text>
</comment>
<name>A0ABT0PSC6_9FLAO</name>
<dbReference type="RefSeq" id="WP_249656535.1">
    <property type="nucleotide sequence ID" value="NZ_JAMFMA010000001.1"/>
</dbReference>
<gene>
    <name evidence="2" type="ORF">M3P19_05015</name>
</gene>
<evidence type="ECO:0000313" key="3">
    <source>
        <dbReference type="Proteomes" id="UP001203607"/>
    </source>
</evidence>
<evidence type="ECO:0008006" key="4">
    <source>
        <dbReference type="Google" id="ProtNLM"/>
    </source>
</evidence>
<keyword evidence="1" id="KW-0812">Transmembrane</keyword>
<accession>A0ABT0PSC6</accession>
<keyword evidence="1" id="KW-1133">Transmembrane helix</keyword>
<sequence>MKQIEDSLGWGDSQSWHNDVFSELSERVQQKTKVLLSPVTLKRVWGRIEYQSAPSKTTLNTLAQFAGYANWRDFKGNSISKKKPNAFKKIATANLGVIMLSASVMTVIFISFFSLKGSNDNTQVIDPDQILFSSKPLAKGMPNSVVFELDLDNISSDSIHIQQYWDPTKTIALTKGQTQATGQYYRPGYFRAKLLVDGKAIKQHDLFIKSEGWLGTVDYQPIPKYLNSNLVYNGSLAMPNEIIKELDQSDEPLRTSFHFVDDLEHISGDNFKLNATLQNSYREKWAVCQNTGIVILGTKGAHFVSFSIPGCVSDLGMMMNDVYKNGKEHNLSGLGIDFTEPKEIEIRVEDKNLTVSHNGETMFTGSYNETVGRLVGIRFRFLGAGNVHQFKITDLEGQNEILAIPNQLIN</sequence>